<name>A0A2U1MLH8_ARTAN</name>
<dbReference type="STRING" id="35608.A0A2U1MLH8"/>
<organism evidence="1 2">
    <name type="scientific">Artemisia annua</name>
    <name type="common">Sweet wormwood</name>
    <dbReference type="NCBI Taxonomy" id="35608"/>
    <lineage>
        <taxon>Eukaryota</taxon>
        <taxon>Viridiplantae</taxon>
        <taxon>Streptophyta</taxon>
        <taxon>Embryophyta</taxon>
        <taxon>Tracheophyta</taxon>
        <taxon>Spermatophyta</taxon>
        <taxon>Magnoliopsida</taxon>
        <taxon>eudicotyledons</taxon>
        <taxon>Gunneridae</taxon>
        <taxon>Pentapetalae</taxon>
        <taxon>asterids</taxon>
        <taxon>campanulids</taxon>
        <taxon>Asterales</taxon>
        <taxon>Asteraceae</taxon>
        <taxon>Asteroideae</taxon>
        <taxon>Anthemideae</taxon>
        <taxon>Artemisiinae</taxon>
        <taxon>Artemisia</taxon>
    </lineage>
</organism>
<reference evidence="1 2" key="1">
    <citation type="journal article" date="2018" name="Mol. Plant">
        <title>The genome of Artemisia annua provides insight into the evolution of Asteraceae family and artemisinin biosynthesis.</title>
        <authorList>
            <person name="Shen Q."/>
            <person name="Zhang L."/>
            <person name="Liao Z."/>
            <person name="Wang S."/>
            <person name="Yan T."/>
            <person name="Shi P."/>
            <person name="Liu M."/>
            <person name="Fu X."/>
            <person name="Pan Q."/>
            <person name="Wang Y."/>
            <person name="Lv Z."/>
            <person name="Lu X."/>
            <person name="Zhang F."/>
            <person name="Jiang W."/>
            <person name="Ma Y."/>
            <person name="Chen M."/>
            <person name="Hao X."/>
            <person name="Li L."/>
            <person name="Tang Y."/>
            <person name="Lv G."/>
            <person name="Zhou Y."/>
            <person name="Sun X."/>
            <person name="Brodelius P.E."/>
            <person name="Rose J.K.C."/>
            <person name="Tang K."/>
        </authorList>
    </citation>
    <scope>NUCLEOTIDE SEQUENCE [LARGE SCALE GENOMIC DNA]</scope>
    <source>
        <strain evidence="2">cv. Huhao1</strain>
        <tissue evidence="1">Leaf</tissue>
    </source>
</reference>
<protein>
    <submittedName>
        <fullName evidence="1">Uncharacterized protein</fullName>
    </submittedName>
</protein>
<evidence type="ECO:0000313" key="1">
    <source>
        <dbReference type="EMBL" id="PWA62123.1"/>
    </source>
</evidence>
<dbReference type="PANTHER" id="PTHR34539:SF3">
    <property type="entry name" value="NAC DOMAIN-CONTAINING PROTEIN"/>
    <property type="match status" value="1"/>
</dbReference>
<proteinExistence type="predicted"/>
<dbReference type="OrthoDB" id="1932997at2759"/>
<evidence type="ECO:0000313" key="2">
    <source>
        <dbReference type="Proteomes" id="UP000245207"/>
    </source>
</evidence>
<dbReference type="Proteomes" id="UP000245207">
    <property type="component" value="Unassembled WGS sequence"/>
</dbReference>
<dbReference type="AlphaFoldDB" id="A0A2U1MLH8"/>
<dbReference type="EMBL" id="PKPP01004940">
    <property type="protein sequence ID" value="PWA62123.1"/>
    <property type="molecule type" value="Genomic_DNA"/>
</dbReference>
<dbReference type="PANTHER" id="PTHR34539">
    <property type="entry name" value="T6J4.11 PROTEIN"/>
    <property type="match status" value="1"/>
</dbReference>
<keyword evidence="2" id="KW-1185">Reference proteome</keyword>
<gene>
    <name evidence="1" type="ORF">CTI12_AA366780</name>
</gene>
<comment type="caution">
    <text evidence="1">The sequence shown here is derived from an EMBL/GenBank/DDBJ whole genome shotgun (WGS) entry which is preliminary data.</text>
</comment>
<accession>A0A2U1MLH8</accession>
<sequence length="96" mass="10845">MHELSYLFASISPDPFLEIAMQPEPDPDNDDEDEKESVIRHLLEASDDELGLPAVTKGGDDVAEVSYYGDLCDGLWELEDEVANYYTLLQSELFMQ</sequence>